<keyword evidence="1" id="KW-0597">Phosphoprotein</keyword>
<dbReference type="SMART" id="SM01317">
    <property type="entry name" value="SPOB_ab"/>
    <property type="match status" value="1"/>
</dbReference>
<protein>
    <submittedName>
        <fullName evidence="5">Spo0B domain-containing protein</fullName>
    </submittedName>
</protein>
<dbReference type="EMBL" id="JBCITK010000001">
    <property type="protein sequence ID" value="MEN0642926.1"/>
    <property type="molecule type" value="Genomic_DNA"/>
</dbReference>
<accession>A0ABU9VJ09</accession>
<evidence type="ECO:0000256" key="2">
    <source>
        <dbReference type="ARBA" id="ARBA00022679"/>
    </source>
</evidence>
<keyword evidence="6" id="KW-1185">Reference proteome</keyword>
<evidence type="ECO:0000313" key="5">
    <source>
        <dbReference type="EMBL" id="MEN0642926.1"/>
    </source>
</evidence>
<proteinExistence type="predicted"/>
<feature type="domain" description="Sporulation initiation phosphotransferase B C-terminal" evidence="4">
    <location>
        <begin position="59"/>
        <end position="173"/>
    </location>
</feature>
<dbReference type="Pfam" id="PF14689">
    <property type="entry name" value="SPOB_a"/>
    <property type="match status" value="1"/>
</dbReference>
<dbReference type="Proteomes" id="UP001418796">
    <property type="component" value="Unassembled WGS sequence"/>
</dbReference>
<evidence type="ECO:0000256" key="1">
    <source>
        <dbReference type="ARBA" id="ARBA00022553"/>
    </source>
</evidence>
<dbReference type="RefSeq" id="WP_343129939.1">
    <property type="nucleotide sequence ID" value="NZ_JBCITK010000001.1"/>
</dbReference>
<name>A0ABU9VJ09_9BACI</name>
<dbReference type="Gene3D" id="3.30.565.30">
    <property type="entry name" value="Sporulation initiation phosphotransferase B (SpoOB), C-terminal domain"/>
    <property type="match status" value="1"/>
</dbReference>
<organism evidence="5 6">
    <name type="scientific">Alkalicoccobacillus gibsonii</name>
    <dbReference type="NCBI Taxonomy" id="79881"/>
    <lineage>
        <taxon>Bacteria</taxon>
        <taxon>Bacillati</taxon>
        <taxon>Bacillota</taxon>
        <taxon>Bacilli</taxon>
        <taxon>Bacillales</taxon>
        <taxon>Bacillaceae</taxon>
        <taxon>Alkalicoccobacillus</taxon>
    </lineage>
</organism>
<evidence type="ECO:0000259" key="4">
    <source>
        <dbReference type="SMART" id="SM01317"/>
    </source>
</evidence>
<sequence>MTRHEDLLSTLRHTRHDWLNILQLIKGNLALGHYHRIEEIIEQTTLKSISESKLCTIGVPELSLFLIGYNWGSQKVDLNYEINGEQWTLEAWGEPLLLVTRSIMKQFDQSSSFTSENSVMITFDYSEQDCLLTFRFIGETELKEADWKDLLKVANDSSLMCTLLHQDEYECVITILIKKV</sequence>
<dbReference type="InterPro" id="IPR016120">
    <property type="entry name" value="Sig_transdc_His_kin_SpoOB"/>
</dbReference>
<dbReference type="Pfam" id="PF14682">
    <property type="entry name" value="SPOB_ab"/>
    <property type="match status" value="1"/>
</dbReference>
<dbReference type="InterPro" id="IPR039506">
    <property type="entry name" value="SPOB_a"/>
</dbReference>
<dbReference type="Gene3D" id="1.10.287.130">
    <property type="match status" value="1"/>
</dbReference>
<reference evidence="5 6" key="1">
    <citation type="submission" date="2024-03" db="EMBL/GenBank/DDBJ databases">
        <title>Bacilli Hybrid Assemblies.</title>
        <authorList>
            <person name="Kovac J."/>
        </authorList>
    </citation>
    <scope>NUCLEOTIDE SEQUENCE [LARGE SCALE GENOMIC DNA]</scope>
    <source>
        <strain evidence="5 6">FSL R7-0666</strain>
    </source>
</reference>
<dbReference type="InterPro" id="IPR037100">
    <property type="entry name" value="Spo0B_C_sf"/>
</dbReference>
<evidence type="ECO:0000313" key="6">
    <source>
        <dbReference type="Proteomes" id="UP001418796"/>
    </source>
</evidence>
<comment type="caution">
    <text evidence="5">The sequence shown here is derived from an EMBL/GenBank/DDBJ whole genome shotgun (WGS) entry which is preliminary data.</text>
</comment>
<evidence type="ECO:0000256" key="3">
    <source>
        <dbReference type="ARBA" id="ARBA00022777"/>
    </source>
</evidence>
<gene>
    <name evidence="5" type="ORF">MKY91_07180</name>
</gene>
<keyword evidence="2" id="KW-0808">Transferase</keyword>
<dbReference type="SUPFAM" id="SSF55890">
    <property type="entry name" value="Sporulation response regulatory protein Spo0B"/>
    <property type="match status" value="1"/>
</dbReference>
<keyword evidence="3" id="KW-0418">Kinase</keyword>
<dbReference type="InterPro" id="IPR016122">
    <property type="entry name" value="SpoOB_C"/>
</dbReference>